<accession>A0ABT4YXB6</accession>
<gene>
    <name evidence="7" type="ORF">PGX00_18955</name>
</gene>
<feature type="domain" description="Cytochrome c" evidence="6">
    <location>
        <begin position="35"/>
        <end position="111"/>
    </location>
</feature>
<dbReference type="SUPFAM" id="SSF46626">
    <property type="entry name" value="Cytochrome c"/>
    <property type="match status" value="1"/>
</dbReference>
<reference evidence="7 8" key="1">
    <citation type="submission" date="2023-01" db="EMBL/GenBank/DDBJ databases">
        <title>Vibrio sp. KJ40-1 sp.nov, isolated from marine algae.</title>
        <authorList>
            <person name="Butt M."/>
            <person name="Kim J.M.J."/>
            <person name="Jeon C.O.C."/>
        </authorList>
    </citation>
    <scope>NUCLEOTIDE SEQUENCE [LARGE SCALE GENOMIC DNA]</scope>
    <source>
        <strain evidence="7 8">KJ40-1</strain>
    </source>
</reference>
<evidence type="ECO:0000256" key="3">
    <source>
        <dbReference type="ARBA" id="ARBA00023004"/>
    </source>
</evidence>
<dbReference type="Gene3D" id="1.10.760.10">
    <property type="entry name" value="Cytochrome c-like domain"/>
    <property type="match status" value="1"/>
</dbReference>
<evidence type="ECO:0000256" key="5">
    <source>
        <dbReference type="SAM" id="SignalP"/>
    </source>
</evidence>
<evidence type="ECO:0000313" key="7">
    <source>
        <dbReference type="EMBL" id="MDB1125623.1"/>
    </source>
</evidence>
<keyword evidence="3 4" id="KW-0408">Iron</keyword>
<proteinExistence type="predicted"/>
<dbReference type="InterPro" id="IPR009056">
    <property type="entry name" value="Cyt_c-like_dom"/>
</dbReference>
<protein>
    <recommendedName>
        <fullName evidence="6">Cytochrome c domain-containing protein</fullName>
    </recommendedName>
</protein>
<name>A0ABT4YXB6_9VIBR</name>
<dbReference type="EMBL" id="JAQLOI010000003">
    <property type="protein sequence ID" value="MDB1125623.1"/>
    <property type="molecule type" value="Genomic_DNA"/>
</dbReference>
<evidence type="ECO:0000313" key="8">
    <source>
        <dbReference type="Proteomes" id="UP001210678"/>
    </source>
</evidence>
<dbReference type="RefSeq" id="WP_272139511.1">
    <property type="nucleotide sequence ID" value="NZ_JAQLOI010000003.1"/>
</dbReference>
<feature type="chain" id="PRO_5047098125" description="Cytochrome c domain-containing protein" evidence="5">
    <location>
        <begin position="22"/>
        <end position="199"/>
    </location>
</feature>
<evidence type="ECO:0000256" key="4">
    <source>
        <dbReference type="PROSITE-ProRule" id="PRU00433"/>
    </source>
</evidence>
<dbReference type="Proteomes" id="UP001210678">
    <property type="component" value="Unassembled WGS sequence"/>
</dbReference>
<dbReference type="PROSITE" id="PS51007">
    <property type="entry name" value="CYTC"/>
    <property type="match status" value="1"/>
</dbReference>
<dbReference type="InterPro" id="IPR036909">
    <property type="entry name" value="Cyt_c-like_dom_sf"/>
</dbReference>
<comment type="caution">
    <text evidence="7">The sequence shown here is derived from an EMBL/GenBank/DDBJ whole genome shotgun (WGS) entry which is preliminary data.</text>
</comment>
<sequence>MKWLTKSIVCGVCLISVSVLASNGETANTVTPDSTDIEKGQHLFRTAGGYGCSTCHGLYAQGGGNAGGNIRGKGLEALNLILEKEPTMVLLGPTLSADDRRRLSIYVTELGKLNLIEWTIENGVIHQNGNIVAHKSNQLVILNKTFNFIEFNFPKVISQTTVTINPYETLAFQWHADDKPLDLKQPNYDVKMQTINELK</sequence>
<organism evidence="7 8">
    <name type="scientific">Vibrio algarum</name>
    <dbReference type="NCBI Taxonomy" id="3020714"/>
    <lineage>
        <taxon>Bacteria</taxon>
        <taxon>Pseudomonadati</taxon>
        <taxon>Pseudomonadota</taxon>
        <taxon>Gammaproteobacteria</taxon>
        <taxon>Vibrionales</taxon>
        <taxon>Vibrionaceae</taxon>
        <taxon>Vibrio</taxon>
    </lineage>
</organism>
<keyword evidence="1 4" id="KW-0349">Heme</keyword>
<evidence type="ECO:0000256" key="1">
    <source>
        <dbReference type="ARBA" id="ARBA00022617"/>
    </source>
</evidence>
<evidence type="ECO:0000259" key="6">
    <source>
        <dbReference type="PROSITE" id="PS51007"/>
    </source>
</evidence>
<keyword evidence="8" id="KW-1185">Reference proteome</keyword>
<keyword evidence="2 4" id="KW-0479">Metal-binding</keyword>
<feature type="signal peptide" evidence="5">
    <location>
        <begin position="1"/>
        <end position="21"/>
    </location>
</feature>
<keyword evidence="5" id="KW-0732">Signal</keyword>
<evidence type="ECO:0000256" key="2">
    <source>
        <dbReference type="ARBA" id="ARBA00022723"/>
    </source>
</evidence>